<dbReference type="InterPro" id="IPR052462">
    <property type="entry name" value="SLIRP/GR-RBP-like"/>
</dbReference>
<keyword evidence="1 2" id="KW-0694">RNA-binding</keyword>
<feature type="non-terminal residue" evidence="5">
    <location>
        <position position="1"/>
    </location>
</feature>
<feature type="non-terminal residue" evidence="5">
    <location>
        <position position="496"/>
    </location>
</feature>
<evidence type="ECO:0000256" key="2">
    <source>
        <dbReference type="PROSITE-ProRule" id="PRU00176"/>
    </source>
</evidence>
<dbReference type="SMART" id="SM00360">
    <property type="entry name" value="RRM"/>
    <property type="match status" value="1"/>
</dbReference>
<dbReference type="GO" id="GO:0003723">
    <property type="term" value="F:RNA binding"/>
    <property type="evidence" value="ECO:0007669"/>
    <property type="project" value="UniProtKB-UniRule"/>
</dbReference>
<comment type="caution">
    <text evidence="5">The sequence shown here is derived from an EMBL/GenBank/DDBJ whole genome shotgun (WGS) entry which is preliminary data.</text>
</comment>
<dbReference type="Pfam" id="PF00076">
    <property type="entry name" value="RRM_1"/>
    <property type="match status" value="1"/>
</dbReference>
<dbReference type="Proteomes" id="UP000253551">
    <property type="component" value="Unassembled WGS sequence"/>
</dbReference>
<feature type="region of interest" description="Disordered" evidence="3">
    <location>
        <begin position="280"/>
        <end position="304"/>
    </location>
</feature>
<sequence>NKTRKSMQPVYRSTSSSEIDYTNLYIKNLDPNVESIDLFNCFRKFGRIVSARVMRNEETRVSKGFGFVSFSSADEAQLAKQEMNGVYILSKPIVVTFHEPKKPREKVISPTVDKLANQPIHSIQPYQDMMTTESITYPSHKKLFEHQKVNNYHQGNDLRYHSNNPERRHSTLNASHLQNYNKNNTHQQTNKFLLPVTTTTTTTNKDKRREYQIIGTSVKNNIRPPSMYQQTTQHKTGGTSFPFHHTPNVTTNTNAAERVAAPMTPDRNLISACSQQDLSGSYRRSSVESSPSGSTGNSSSQDKRRNIVTQAVMSIEELQDTNYIQDIVDLLLTLKKKDLATCLFNNVFLKSSVKRAKDSLDVFHEKPPQKHAPELPKPKVTVIEQTEHYQQKNNGGLYGGFNNVISTAPIFNATHPYYCHPSSHPQALSEFLKNEIKLPPQGSKAIPIVAPKQVQNSTSQNNSLHQEIEKFLKTLEGLELYKQKQLLGDRLFPLVK</sequence>
<proteinExistence type="predicted"/>
<dbReference type="SUPFAM" id="SSF54928">
    <property type="entry name" value="RNA-binding domain, RBD"/>
    <property type="match status" value="1"/>
</dbReference>
<evidence type="ECO:0000256" key="1">
    <source>
        <dbReference type="ARBA" id="ARBA00022884"/>
    </source>
</evidence>
<accession>A0A367IQJ7</accession>
<organism evidence="5 6">
    <name type="scientific">Rhizopus stolonifer</name>
    <name type="common">Rhizopus nigricans</name>
    <dbReference type="NCBI Taxonomy" id="4846"/>
    <lineage>
        <taxon>Eukaryota</taxon>
        <taxon>Fungi</taxon>
        <taxon>Fungi incertae sedis</taxon>
        <taxon>Mucoromycota</taxon>
        <taxon>Mucoromycotina</taxon>
        <taxon>Mucoromycetes</taxon>
        <taxon>Mucorales</taxon>
        <taxon>Mucorineae</taxon>
        <taxon>Rhizopodaceae</taxon>
        <taxon>Rhizopus</taxon>
    </lineage>
</organism>
<feature type="compositionally biased region" description="Low complexity" evidence="3">
    <location>
        <begin position="280"/>
        <end position="300"/>
    </location>
</feature>
<feature type="domain" description="RRM" evidence="4">
    <location>
        <begin position="22"/>
        <end position="100"/>
    </location>
</feature>
<dbReference type="InterPro" id="IPR000504">
    <property type="entry name" value="RRM_dom"/>
</dbReference>
<keyword evidence="6" id="KW-1185">Reference proteome</keyword>
<evidence type="ECO:0000259" key="4">
    <source>
        <dbReference type="PROSITE" id="PS50102"/>
    </source>
</evidence>
<evidence type="ECO:0000313" key="6">
    <source>
        <dbReference type="Proteomes" id="UP000253551"/>
    </source>
</evidence>
<dbReference type="OrthoDB" id="6159137at2759"/>
<gene>
    <name evidence="5" type="ORF">CU098_003088</name>
</gene>
<dbReference type="STRING" id="4846.A0A367IQJ7"/>
<evidence type="ECO:0000313" key="5">
    <source>
        <dbReference type="EMBL" id="RCH79761.1"/>
    </source>
</evidence>
<name>A0A367IQJ7_RHIST</name>
<dbReference type="PROSITE" id="PS50102">
    <property type="entry name" value="RRM"/>
    <property type="match status" value="1"/>
</dbReference>
<protein>
    <recommendedName>
        <fullName evidence="4">RRM domain-containing protein</fullName>
    </recommendedName>
</protein>
<reference evidence="5 6" key="1">
    <citation type="journal article" date="2018" name="G3 (Bethesda)">
        <title>Phylogenetic and Phylogenomic Definition of Rhizopus Species.</title>
        <authorList>
            <person name="Gryganskyi A.P."/>
            <person name="Golan J."/>
            <person name="Dolatabadi S."/>
            <person name="Mondo S."/>
            <person name="Robb S."/>
            <person name="Idnurm A."/>
            <person name="Muszewska A."/>
            <person name="Steczkiewicz K."/>
            <person name="Masonjones S."/>
            <person name="Liao H.L."/>
            <person name="Gajdeczka M.T."/>
            <person name="Anike F."/>
            <person name="Vuek A."/>
            <person name="Anishchenko I.M."/>
            <person name="Voigt K."/>
            <person name="de Hoog G.S."/>
            <person name="Smith M.E."/>
            <person name="Heitman J."/>
            <person name="Vilgalys R."/>
            <person name="Stajich J.E."/>
        </authorList>
    </citation>
    <scope>NUCLEOTIDE SEQUENCE [LARGE SCALE GENOMIC DNA]</scope>
    <source>
        <strain evidence="5 6">LSU 92-RS-03</strain>
    </source>
</reference>
<feature type="region of interest" description="Disordered" evidence="3">
    <location>
        <begin position="220"/>
        <end position="250"/>
    </location>
</feature>
<dbReference type="Gene3D" id="3.30.70.330">
    <property type="match status" value="1"/>
</dbReference>
<dbReference type="InterPro" id="IPR035979">
    <property type="entry name" value="RBD_domain_sf"/>
</dbReference>
<evidence type="ECO:0000256" key="3">
    <source>
        <dbReference type="SAM" id="MobiDB-lite"/>
    </source>
</evidence>
<dbReference type="EMBL" id="PJQM01006386">
    <property type="protein sequence ID" value="RCH79761.1"/>
    <property type="molecule type" value="Genomic_DNA"/>
</dbReference>
<dbReference type="InterPro" id="IPR012677">
    <property type="entry name" value="Nucleotide-bd_a/b_plait_sf"/>
</dbReference>
<dbReference type="PANTHER" id="PTHR48027">
    <property type="entry name" value="HETEROGENEOUS NUCLEAR RIBONUCLEOPROTEIN 87F-RELATED"/>
    <property type="match status" value="1"/>
</dbReference>
<feature type="compositionally biased region" description="Polar residues" evidence="3">
    <location>
        <begin position="227"/>
        <end position="239"/>
    </location>
</feature>
<dbReference type="AlphaFoldDB" id="A0A367IQJ7"/>